<sequence length="102" mass="11609">MSSCKWLPCNALMLPEVLPLSLWNQYLIFLQELAKNFGFYDMDWRELGVPRRGGVIVESFDSDELLQMAPLQRAHAARSIATQLVESIQRASSRSQTKHTGN</sequence>
<name>A0A9D4ZBN9_ADICA</name>
<feature type="chain" id="PRO_5038898702" evidence="1">
    <location>
        <begin position="20"/>
        <end position="102"/>
    </location>
</feature>
<organism evidence="2 3">
    <name type="scientific">Adiantum capillus-veneris</name>
    <name type="common">Maidenhair fern</name>
    <dbReference type="NCBI Taxonomy" id="13818"/>
    <lineage>
        <taxon>Eukaryota</taxon>
        <taxon>Viridiplantae</taxon>
        <taxon>Streptophyta</taxon>
        <taxon>Embryophyta</taxon>
        <taxon>Tracheophyta</taxon>
        <taxon>Polypodiopsida</taxon>
        <taxon>Polypodiidae</taxon>
        <taxon>Polypodiales</taxon>
        <taxon>Pteridineae</taxon>
        <taxon>Pteridaceae</taxon>
        <taxon>Vittarioideae</taxon>
        <taxon>Adiantum</taxon>
    </lineage>
</organism>
<dbReference type="EMBL" id="JABFUD020000016">
    <property type="protein sequence ID" value="KAI5068017.1"/>
    <property type="molecule type" value="Genomic_DNA"/>
</dbReference>
<evidence type="ECO:0000256" key="1">
    <source>
        <dbReference type="SAM" id="SignalP"/>
    </source>
</evidence>
<evidence type="ECO:0000313" key="3">
    <source>
        <dbReference type="Proteomes" id="UP000886520"/>
    </source>
</evidence>
<reference evidence="2" key="1">
    <citation type="submission" date="2021-01" db="EMBL/GenBank/DDBJ databases">
        <title>Adiantum capillus-veneris genome.</title>
        <authorList>
            <person name="Fang Y."/>
            <person name="Liao Q."/>
        </authorList>
    </citation>
    <scope>NUCLEOTIDE SEQUENCE</scope>
    <source>
        <strain evidence="2">H3</strain>
        <tissue evidence="2">Leaf</tissue>
    </source>
</reference>
<comment type="caution">
    <text evidence="2">The sequence shown here is derived from an EMBL/GenBank/DDBJ whole genome shotgun (WGS) entry which is preliminary data.</text>
</comment>
<accession>A0A9D4ZBN9</accession>
<dbReference type="Proteomes" id="UP000886520">
    <property type="component" value="Chromosome 16"/>
</dbReference>
<protein>
    <submittedName>
        <fullName evidence="2">Uncharacterized protein</fullName>
    </submittedName>
</protein>
<feature type="signal peptide" evidence="1">
    <location>
        <begin position="1"/>
        <end position="19"/>
    </location>
</feature>
<dbReference type="AlphaFoldDB" id="A0A9D4ZBN9"/>
<dbReference type="OrthoDB" id="2012960at2759"/>
<gene>
    <name evidence="2" type="ORF">GOP47_0016362</name>
</gene>
<keyword evidence="3" id="KW-1185">Reference proteome</keyword>
<evidence type="ECO:0000313" key="2">
    <source>
        <dbReference type="EMBL" id="KAI5068017.1"/>
    </source>
</evidence>
<proteinExistence type="predicted"/>
<keyword evidence="1" id="KW-0732">Signal</keyword>